<feature type="transmembrane region" description="Helical" evidence="8">
    <location>
        <begin position="232"/>
        <end position="251"/>
    </location>
</feature>
<dbReference type="SUPFAM" id="SSF161098">
    <property type="entry name" value="MetI-like"/>
    <property type="match status" value="1"/>
</dbReference>
<feature type="transmembrane region" description="Helical" evidence="8">
    <location>
        <begin position="204"/>
        <end position="225"/>
    </location>
</feature>
<evidence type="ECO:0000313" key="10">
    <source>
        <dbReference type="EMBL" id="GEP55398.1"/>
    </source>
</evidence>
<dbReference type="InterPro" id="IPR035906">
    <property type="entry name" value="MetI-like_sf"/>
</dbReference>
<dbReference type="AlphaFoldDB" id="A0A512N8W4"/>
<dbReference type="InterPro" id="IPR000515">
    <property type="entry name" value="MetI-like"/>
</dbReference>
<evidence type="ECO:0000256" key="4">
    <source>
        <dbReference type="ARBA" id="ARBA00022475"/>
    </source>
</evidence>
<dbReference type="Proteomes" id="UP000321058">
    <property type="component" value="Unassembled WGS sequence"/>
</dbReference>
<dbReference type="PANTHER" id="PTHR42929">
    <property type="entry name" value="INNER MEMBRANE ABC TRANSPORTER PERMEASE PROTEIN YDCU-RELATED-RELATED"/>
    <property type="match status" value="1"/>
</dbReference>
<dbReference type="CDD" id="cd06261">
    <property type="entry name" value="TM_PBP2"/>
    <property type="match status" value="1"/>
</dbReference>
<accession>A0A512N8W4</accession>
<feature type="transmembrane region" description="Helical" evidence="8">
    <location>
        <begin position="79"/>
        <end position="98"/>
    </location>
</feature>
<evidence type="ECO:0000256" key="6">
    <source>
        <dbReference type="ARBA" id="ARBA00022989"/>
    </source>
</evidence>
<feature type="transmembrane region" description="Helical" evidence="8">
    <location>
        <begin position="257"/>
        <end position="284"/>
    </location>
</feature>
<dbReference type="GO" id="GO:0055085">
    <property type="term" value="P:transmembrane transport"/>
    <property type="evidence" value="ECO:0007669"/>
    <property type="project" value="InterPro"/>
</dbReference>
<keyword evidence="7 8" id="KW-0472">Membrane</keyword>
<feature type="domain" description="ABC transmembrane type-1" evidence="9">
    <location>
        <begin position="75"/>
        <end position="283"/>
    </location>
</feature>
<sequence length="294" mass="31959">MTSAVVTAEIYGERRSLRLAEWQLALPLALAFAALFLAPLLLLVATSFFNDDKITEPGFASWAKFFGDPFNYKVIADTLLLGLKTVCATVIVGYPLALVYMDLSPRLQKVLLFIIIMPMLLSVVVRTFAWIVVLGREGVVNQALLGLGVISEPLRLLQTELGLVISLTQIEMPLMLLPLISVMSRLDPNLRDASAALGASRWRTLFTVIVPLSAPGLVAGCLLVFASSTTAFISQTVIGGVRLIYLPLVIWQQSLVVYHWPLAAVASLSLVVSVLTVIAALSYLGRRSSRHLQG</sequence>
<dbReference type="EMBL" id="BKAJ01000037">
    <property type="protein sequence ID" value="GEP55398.1"/>
    <property type="molecule type" value="Genomic_DNA"/>
</dbReference>
<keyword evidence="5 8" id="KW-0812">Transmembrane</keyword>
<evidence type="ECO:0000256" key="8">
    <source>
        <dbReference type="RuleBase" id="RU363032"/>
    </source>
</evidence>
<gene>
    <name evidence="10" type="ORF">RSO01_25640</name>
</gene>
<evidence type="ECO:0000256" key="1">
    <source>
        <dbReference type="ARBA" id="ARBA00004651"/>
    </source>
</evidence>
<dbReference type="PROSITE" id="PS50928">
    <property type="entry name" value="ABC_TM1"/>
    <property type="match status" value="1"/>
</dbReference>
<keyword evidence="6 8" id="KW-1133">Transmembrane helix</keyword>
<protein>
    <submittedName>
        <fullName evidence="10">ABC transporter permease</fullName>
    </submittedName>
</protein>
<comment type="subcellular location">
    <subcellularLocation>
        <location evidence="1 8">Cell membrane</location>
        <topology evidence="1 8">Multi-pass membrane protein</topology>
    </subcellularLocation>
</comment>
<evidence type="ECO:0000256" key="2">
    <source>
        <dbReference type="ARBA" id="ARBA00007069"/>
    </source>
</evidence>
<evidence type="ECO:0000313" key="11">
    <source>
        <dbReference type="Proteomes" id="UP000321058"/>
    </source>
</evidence>
<evidence type="ECO:0000256" key="7">
    <source>
        <dbReference type="ARBA" id="ARBA00023136"/>
    </source>
</evidence>
<evidence type="ECO:0000259" key="9">
    <source>
        <dbReference type="PROSITE" id="PS50928"/>
    </source>
</evidence>
<reference evidence="10 11" key="1">
    <citation type="submission" date="2019-07" db="EMBL/GenBank/DDBJ databases">
        <title>Whole genome shotgun sequence of Reyranella soli NBRC 108950.</title>
        <authorList>
            <person name="Hosoyama A."/>
            <person name="Uohara A."/>
            <person name="Ohji S."/>
            <person name="Ichikawa N."/>
        </authorList>
    </citation>
    <scope>NUCLEOTIDE SEQUENCE [LARGE SCALE GENOMIC DNA]</scope>
    <source>
        <strain evidence="10 11">NBRC 108950</strain>
    </source>
</reference>
<evidence type="ECO:0000256" key="3">
    <source>
        <dbReference type="ARBA" id="ARBA00022448"/>
    </source>
</evidence>
<comment type="similarity">
    <text evidence="2">Belongs to the binding-protein-dependent transport system permease family. CysTW subfamily.</text>
</comment>
<name>A0A512N8W4_9HYPH</name>
<proteinExistence type="inferred from homology"/>
<keyword evidence="3 8" id="KW-0813">Transport</keyword>
<comment type="caution">
    <text evidence="10">The sequence shown here is derived from an EMBL/GenBank/DDBJ whole genome shotgun (WGS) entry which is preliminary data.</text>
</comment>
<dbReference type="OrthoDB" id="7915284at2"/>
<evidence type="ECO:0000256" key="5">
    <source>
        <dbReference type="ARBA" id="ARBA00022692"/>
    </source>
</evidence>
<feature type="transmembrane region" description="Helical" evidence="8">
    <location>
        <begin position="110"/>
        <end position="133"/>
    </location>
</feature>
<keyword evidence="11" id="KW-1185">Reference proteome</keyword>
<keyword evidence="4" id="KW-1003">Cell membrane</keyword>
<dbReference type="PANTHER" id="PTHR42929:SF5">
    <property type="entry name" value="ABC TRANSPORTER PERMEASE PROTEIN"/>
    <property type="match status" value="1"/>
</dbReference>
<organism evidence="10 11">
    <name type="scientific">Reyranella soli</name>
    <dbReference type="NCBI Taxonomy" id="1230389"/>
    <lineage>
        <taxon>Bacteria</taxon>
        <taxon>Pseudomonadati</taxon>
        <taxon>Pseudomonadota</taxon>
        <taxon>Alphaproteobacteria</taxon>
        <taxon>Hyphomicrobiales</taxon>
        <taxon>Reyranellaceae</taxon>
        <taxon>Reyranella</taxon>
    </lineage>
</organism>
<dbReference type="GO" id="GO:0005886">
    <property type="term" value="C:plasma membrane"/>
    <property type="evidence" value="ECO:0007669"/>
    <property type="project" value="UniProtKB-SubCell"/>
</dbReference>
<dbReference type="Pfam" id="PF00528">
    <property type="entry name" value="BPD_transp_1"/>
    <property type="match status" value="1"/>
</dbReference>
<dbReference type="Gene3D" id="1.10.3720.10">
    <property type="entry name" value="MetI-like"/>
    <property type="match status" value="1"/>
</dbReference>
<dbReference type="RefSeq" id="WP_147149482.1">
    <property type="nucleotide sequence ID" value="NZ_BKAJ01000037.1"/>
</dbReference>
<feature type="transmembrane region" description="Helical" evidence="8">
    <location>
        <begin position="24"/>
        <end position="49"/>
    </location>
</feature>